<evidence type="ECO:0000313" key="5">
    <source>
        <dbReference type="Proteomes" id="UP000006431"/>
    </source>
</evidence>
<comment type="similarity">
    <text evidence="1">Belongs to the NAD(P)-dependent epimerase/dehydratase family. SDR39U1 subfamily.</text>
</comment>
<dbReference type="AlphaFoldDB" id="B6BI25"/>
<dbReference type="PANTHER" id="PTHR11092">
    <property type="entry name" value="SUGAR NUCLEOTIDE EPIMERASE RELATED"/>
    <property type="match status" value="1"/>
</dbReference>
<sequence length="290" mass="32596">MSRGYRIKIAICGKSGLVGSKLEDMFTSKHSDVIGIKIRENTRIEDVAKEISGCDVLINLAGTTILARWTDTYKNILYNSRIDTTRKLVDAIALCVEKPKLFISASAVGIYDSESKHDDYSTEYADDYLSHICKDWEAEARRAEEYGVRSVQTRFGVIYAKEGGAMQKMLPPFKMGVGGKIGGGHQIVSWIHIDDLVRAFEFIVKTPELNGPINFTTPHTLSNIEQTRILGEVLHRPTFLSVPEFALKIAFGEGSTVMLDSKDVYPKKLLDSGFEFRFDRFEEALKDILR</sequence>
<dbReference type="RefSeq" id="WP_008336817.1">
    <property type="nucleotide sequence ID" value="NZ_AFRZ01000001.1"/>
</dbReference>
<gene>
    <name evidence="4" type="ORF">SMGD1_1653</name>
</gene>
<dbReference type="PATRIC" id="fig|929558.5.peg.1644"/>
<evidence type="ECO:0000313" key="4">
    <source>
        <dbReference type="EMBL" id="EHP30177.1"/>
    </source>
</evidence>
<dbReference type="InterPro" id="IPR013549">
    <property type="entry name" value="DUF1731"/>
</dbReference>
<feature type="domain" description="DUF1731" evidence="3">
    <location>
        <begin position="242"/>
        <end position="288"/>
    </location>
</feature>
<dbReference type="OrthoDB" id="5292533at2"/>
<evidence type="ECO:0000259" key="3">
    <source>
        <dbReference type="Pfam" id="PF08338"/>
    </source>
</evidence>
<feature type="domain" description="NAD-dependent epimerase/dehydratase" evidence="2">
    <location>
        <begin position="9"/>
        <end position="208"/>
    </location>
</feature>
<accession>H1FUM5</accession>
<dbReference type="STRING" id="929558.SMGD1_1653"/>
<dbReference type="InterPro" id="IPR001509">
    <property type="entry name" value="Epimerase_deHydtase"/>
</dbReference>
<dbReference type="HOGENOM" id="CLU_047373_0_2_7"/>
<dbReference type="NCBIfam" id="TIGR01777">
    <property type="entry name" value="yfcH"/>
    <property type="match status" value="1"/>
</dbReference>
<dbReference type="Pfam" id="PF08338">
    <property type="entry name" value="DUF1731"/>
    <property type="match status" value="1"/>
</dbReference>
<organism evidence="4 5">
    <name type="scientific">Sulfurimonas gotlandica (strain DSM 19862 / JCM 16533 / GD1)</name>
    <dbReference type="NCBI Taxonomy" id="929558"/>
    <lineage>
        <taxon>Bacteria</taxon>
        <taxon>Pseudomonadati</taxon>
        <taxon>Campylobacterota</taxon>
        <taxon>Epsilonproteobacteria</taxon>
        <taxon>Campylobacterales</taxon>
        <taxon>Sulfurimonadaceae</taxon>
        <taxon>Sulfurimonas</taxon>
    </lineage>
</organism>
<keyword evidence="5" id="KW-1185">Reference proteome</keyword>
<dbReference type="EMBL" id="AFRZ01000001">
    <property type="protein sequence ID" value="EHP30177.1"/>
    <property type="molecule type" value="Genomic_DNA"/>
</dbReference>
<dbReference type="InterPro" id="IPR036291">
    <property type="entry name" value="NAD(P)-bd_dom_sf"/>
</dbReference>
<reference evidence="4 5" key="1">
    <citation type="journal article" date="2012" name="Proc. Natl. Acad. Sci. U.S.A.">
        <title>Genome and physiology of a model Epsilonproteobacterium responsible for sulfide detoxification in marine oxygen depletion zones.</title>
        <authorList>
            <person name="Grote J."/>
            <person name="Schott T."/>
            <person name="Bruckner C.G."/>
            <person name="Glockner F.O."/>
            <person name="Jost G."/>
            <person name="Teeling H."/>
            <person name="Labrenz M."/>
            <person name="Jurgens K."/>
        </authorList>
    </citation>
    <scope>NUCLEOTIDE SEQUENCE [LARGE SCALE GENOMIC DNA]</scope>
    <source>
        <strain evidence="4 5">GD1</strain>
    </source>
</reference>
<accession>B6BI25</accession>
<dbReference type="SUPFAM" id="SSF51735">
    <property type="entry name" value="NAD(P)-binding Rossmann-fold domains"/>
    <property type="match status" value="1"/>
</dbReference>
<name>B6BI25_SULGG</name>
<comment type="caution">
    <text evidence="4">The sequence shown here is derived from an EMBL/GenBank/DDBJ whole genome shotgun (WGS) entry which is preliminary data.</text>
</comment>
<dbReference type="Pfam" id="PF01370">
    <property type="entry name" value="Epimerase"/>
    <property type="match status" value="1"/>
</dbReference>
<dbReference type="eggNOG" id="COG1090">
    <property type="taxonomic scope" value="Bacteria"/>
</dbReference>
<evidence type="ECO:0000259" key="2">
    <source>
        <dbReference type="Pfam" id="PF01370"/>
    </source>
</evidence>
<evidence type="ECO:0000256" key="1">
    <source>
        <dbReference type="ARBA" id="ARBA00009353"/>
    </source>
</evidence>
<dbReference type="InterPro" id="IPR010099">
    <property type="entry name" value="SDR39U1"/>
</dbReference>
<dbReference type="PANTHER" id="PTHR11092:SF0">
    <property type="entry name" value="EPIMERASE FAMILY PROTEIN SDR39U1"/>
    <property type="match status" value="1"/>
</dbReference>
<protein>
    <submittedName>
        <fullName evidence="4">NAD(P)-dependent epimerase/dehydratase containing YfcH-like and DUF1731</fullName>
    </submittedName>
</protein>
<proteinExistence type="inferred from homology"/>
<dbReference type="Gene3D" id="3.40.50.720">
    <property type="entry name" value="NAD(P)-binding Rossmann-like Domain"/>
    <property type="match status" value="1"/>
</dbReference>
<dbReference type="Proteomes" id="UP000006431">
    <property type="component" value="Unassembled WGS sequence"/>
</dbReference>